<dbReference type="PROSITE" id="PS50820">
    <property type="entry name" value="LCCL"/>
    <property type="match status" value="1"/>
</dbReference>
<name>A0A875RYR0_EENNA</name>
<feature type="transmembrane region" description="Helical" evidence="2">
    <location>
        <begin position="311"/>
        <end position="332"/>
    </location>
</feature>
<accession>A0A875RYR0</accession>
<feature type="transmembrane region" description="Helical" evidence="2">
    <location>
        <begin position="385"/>
        <end position="408"/>
    </location>
</feature>
<keyword evidence="2" id="KW-1133">Transmembrane helix</keyword>
<reference evidence="4" key="1">
    <citation type="submission" date="2020-10" db="EMBL/GenBank/DDBJ databases">
        <authorList>
            <person name="Roach M.J.R."/>
        </authorList>
    </citation>
    <scope>NUCLEOTIDE SEQUENCE</scope>
    <source>
        <strain evidence="4">CBS 1945</strain>
    </source>
</reference>
<dbReference type="InterPro" id="IPR004043">
    <property type="entry name" value="LCCL"/>
</dbReference>
<dbReference type="InterPro" id="IPR051957">
    <property type="entry name" value="CRISP-LCCL_domain"/>
</dbReference>
<feature type="domain" description="LCCL" evidence="3">
    <location>
        <begin position="153"/>
        <end position="271"/>
    </location>
</feature>
<dbReference type="Pfam" id="PF03815">
    <property type="entry name" value="LCCL"/>
    <property type="match status" value="1"/>
</dbReference>
<protein>
    <recommendedName>
        <fullName evidence="3">LCCL domain-containing protein</fullName>
    </recommendedName>
</protein>
<feature type="transmembrane region" description="Helical" evidence="2">
    <location>
        <begin position="344"/>
        <end position="364"/>
    </location>
</feature>
<evidence type="ECO:0000256" key="1">
    <source>
        <dbReference type="SAM" id="MobiDB-lite"/>
    </source>
</evidence>
<organism evidence="4 5">
    <name type="scientific">Eeniella nana</name>
    <name type="common">Yeast</name>
    <name type="synonym">Brettanomyces nanus</name>
    <dbReference type="NCBI Taxonomy" id="13502"/>
    <lineage>
        <taxon>Eukaryota</taxon>
        <taxon>Fungi</taxon>
        <taxon>Dikarya</taxon>
        <taxon>Ascomycota</taxon>
        <taxon>Saccharomycotina</taxon>
        <taxon>Pichiomycetes</taxon>
        <taxon>Pichiales</taxon>
        <taxon>Pichiaceae</taxon>
        <taxon>Brettanomyces</taxon>
    </lineage>
</organism>
<dbReference type="OrthoDB" id="441660at2759"/>
<dbReference type="InterPro" id="IPR036609">
    <property type="entry name" value="LCCL_sf"/>
</dbReference>
<dbReference type="Proteomes" id="UP000662931">
    <property type="component" value="Chromosome 2"/>
</dbReference>
<dbReference type="PANTHER" id="PTHR31331:SF1">
    <property type="entry name" value="CYSTEINE RICH SECRETORY PROTEIN LCCL DOMAIN CONTAINING 2"/>
    <property type="match status" value="1"/>
</dbReference>
<evidence type="ECO:0000313" key="4">
    <source>
        <dbReference type="EMBL" id="QPG74671.1"/>
    </source>
</evidence>
<keyword evidence="2" id="KW-0812">Transmembrane</keyword>
<dbReference type="SUPFAM" id="SSF69848">
    <property type="entry name" value="LCCL domain"/>
    <property type="match status" value="1"/>
</dbReference>
<keyword evidence="2" id="KW-0472">Membrane</keyword>
<evidence type="ECO:0000259" key="3">
    <source>
        <dbReference type="PROSITE" id="PS50820"/>
    </source>
</evidence>
<feature type="compositionally biased region" description="Basic and acidic residues" evidence="1">
    <location>
        <begin position="1"/>
        <end position="26"/>
    </location>
</feature>
<dbReference type="EMBL" id="CP064813">
    <property type="protein sequence ID" value="QPG74671.1"/>
    <property type="molecule type" value="Genomic_DNA"/>
</dbReference>
<dbReference type="KEGG" id="bnn:FOA43_002003"/>
<dbReference type="Gene3D" id="2.170.130.20">
    <property type="entry name" value="LCCL-like domain"/>
    <property type="match status" value="1"/>
</dbReference>
<dbReference type="RefSeq" id="XP_038778236.1">
    <property type="nucleotide sequence ID" value="XM_038922308.1"/>
</dbReference>
<keyword evidence="5" id="KW-1185">Reference proteome</keyword>
<sequence>MIRHIVGSEDREDLLPRPESKSKDIELQPFTEQTNAADPSEEMKRPSSTSDVVHLILDGPDNPSDEPPRFHSEILQRLEDIPRRLSLEIPFKVRVLVILGYYLFWLLILRSTLSSYLGKVPYSTDKGGEKTKILSLACGDEKRIWKGQNDACGLNSRDCSPRSLDIPSELIIRCPALCDIGSITYGAREVGDQTVRYENFYVGGGSDDGDAYTLPYRADSFPCGAAVHAGVVSPIFGGCAKLEFTGPQFHFDSVQPVHSSMSKSTKFDSFFPQSFRSLLWYPLFWLGMLNNVTFDRLAVDRFTLKDIAAMPGSVTTTILLLLLILTGTVIQAHQLWKAGRLRNYIIGYCTLGLSIIGLSHIHGLQLRIHHYIIGLVLIPGTKTRGYTAFLFQGLLLGLIVNGVARWGFASIEETNLSLLRDDSAGRAEPPSFLGYTKKNNSITWTEVEFPTTNKQTEKHPVLYSVLINDVEVYKGPDVSINIAELTKNNTEFGTLLTQAVGYHEEVQVYIRIASLGRKGDQRSGYCDAETMEITQSQLKISR</sequence>
<gene>
    <name evidence="4" type="ORF">FOA43_002003</name>
</gene>
<dbReference type="GeneID" id="62195404"/>
<proteinExistence type="predicted"/>
<evidence type="ECO:0000256" key="2">
    <source>
        <dbReference type="SAM" id="Phobius"/>
    </source>
</evidence>
<feature type="region of interest" description="Disordered" evidence="1">
    <location>
        <begin position="1"/>
        <end position="69"/>
    </location>
</feature>
<evidence type="ECO:0000313" key="5">
    <source>
        <dbReference type="Proteomes" id="UP000662931"/>
    </source>
</evidence>
<feature type="transmembrane region" description="Helical" evidence="2">
    <location>
        <begin position="278"/>
        <end position="299"/>
    </location>
</feature>
<dbReference type="AlphaFoldDB" id="A0A875RYR0"/>
<dbReference type="PANTHER" id="PTHR31331">
    <property type="entry name" value="LCCL DOMAIN PROTEIN (AFU_ORTHOLOGUE AFUA_5G08630)"/>
    <property type="match status" value="1"/>
</dbReference>